<evidence type="ECO:0000256" key="7">
    <source>
        <dbReference type="ARBA" id="ARBA00022989"/>
    </source>
</evidence>
<dbReference type="InterPro" id="IPR027359">
    <property type="entry name" value="Volt_channel_dom_sf"/>
</dbReference>
<evidence type="ECO:0000256" key="4">
    <source>
        <dbReference type="ARBA" id="ARBA00022475"/>
    </source>
</evidence>
<keyword evidence="17" id="KW-1185">Reference proteome</keyword>
<feature type="transmembrane region" description="Helical" evidence="14">
    <location>
        <begin position="101"/>
        <end position="123"/>
    </location>
</feature>
<evidence type="ECO:0000256" key="3">
    <source>
        <dbReference type="ARBA" id="ARBA00022448"/>
    </source>
</evidence>
<evidence type="ECO:0000256" key="5">
    <source>
        <dbReference type="ARBA" id="ARBA00022692"/>
    </source>
</evidence>
<dbReference type="Pfam" id="PF00520">
    <property type="entry name" value="Ion_trans"/>
    <property type="match status" value="1"/>
</dbReference>
<keyword evidence="11" id="KW-0407">Ion channel</keyword>
<protein>
    <recommendedName>
        <fullName evidence="2">Voltage-gated hydrogen channel 1</fullName>
    </recommendedName>
    <alternativeName>
        <fullName evidence="12">Hydrogen voltage-gated channel 1</fullName>
    </alternativeName>
</protein>
<reference evidence="16 17" key="1">
    <citation type="submission" date="2022-05" db="EMBL/GenBank/DDBJ databases">
        <authorList>
            <consortium name="Genoscope - CEA"/>
            <person name="William W."/>
        </authorList>
    </citation>
    <scope>NUCLEOTIDE SEQUENCE [LARGE SCALE GENOMIC DNA]</scope>
</reference>
<dbReference type="Proteomes" id="UP001159428">
    <property type="component" value="Unassembled WGS sequence"/>
</dbReference>
<organism evidence="16 17">
    <name type="scientific">Pocillopora meandrina</name>
    <dbReference type="NCBI Taxonomy" id="46732"/>
    <lineage>
        <taxon>Eukaryota</taxon>
        <taxon>Metazoa</taxon>
        <taxon>Cnidaria</taxon>
        <taxon>Anthozoa</taxon>
        <taxon>Hexacorallia</taxon>
        <taxon>Scleractinia</taxon>
        <taxon>Astrocoeniina</taxon>
        <taxon>Pocilloporidae</taxon>
        <taxon>Pocillopora</taxon>
    </lineage>
</organism>
<feature type="domain" description="Ion transport" evidence="15">
    <location>
        <begin position="65"/>
        <end position="177"/>
    </location>
</feature>
<evidence type="ECO:0000313" key="17">
    <source>
        <dbReference type="Proteomes" id="UP001159428"/>
    </source>
</evidence>
<feature type="transmembrane region" description="Helical" evidence="14">
    <location>
        <begin position="66"/>
        <end position="85"/>
    </location>
</feature>
<evidence type="ECO:0000256" key="14">
    <source>
        <dbReference type="SAM" id="Phobius"/>
    </source>
</evidence>
<dbReference type="Gene3D" id="1.20.120.350">
    <property type="entry name" value="Voltage-gated potassium channels. Chain C"/>
    <property type="match status" value="1"/>
</dbReference>
<keyword evidence="9" id="KW-0406">Ion transport</keyword>
<keyword evidence="7 14" id="KW-1133">Transmembrane helix</keyword>
<keyword evidence="3" id="KW-0813">Transport</keyword>
<evidence type="ECO:0000313" key="16">
    <source>
        <dbReference type="EMBL" id="CAH3034460.1"/>
    </source>
</evidence>
<dbReference type="SUPFAM" id="SSF81324">
    <property type="entry name" value="Voltage-gated potassium channels"/>
    <property type="match status" value="1"/>
</dbReference>
<evidence type="ECO:0000256" key="8">
    <source>
        <dbReference type="ARBA" id="ARBA00023054"/>
    </source>
</evidence>
<name>A0AAU9VQY4_9CNID</name>
<sequence length="228" mass="25885">MYGPDDQRLVDTLSDLNITLNKMDQASNNIAVTESAVNLTENEDERPCNDHREQLCEILHSRRAQYVIITLVVVDMIIVIAELLIDLKAVEVHHESHAPHILHYTSIAILSIFMIELFVKIYAMGLTFFKHKMEIFDGIVVTVSFALDIAFSGKEGAVDGIGLIVLLRLWRVTRIVNGIVLSVQIQADRKIEVLEKENSELKEELEQLKSKCEQLEVLVKIILNENII</sequence>
<gene>
    <name evidence="16" type="ORF">PMEA_00010734</name>
</gene>
<evidence type="ECO:0000256" key="6">
    <source>
        <dbReference type="ARBA" id="ARBA00022882"/>
    </source>
</evidence>
<keyword evidence="5 14" id="KW-0812">Transmembrane</keyword>
<comment type="caution">
    <text evidence="16">The sequence shown here is derived from an EMBL/GenBank/DDBJ whole genome shotgun (WGS) entry which is preliminary data.</text>
</comment>
<keyword evidence="4" id="KW-1003">Cell membrane</keyword>
<proteinExistence type="predicted"/>
<dbReference type="AlphaFoldDB" id="A0AAU9VQY4"/>
<evidence type="ECO:0000256" key="11">
    <source>
        <dbReference type="ARBA" id="ARBA00023303"/>
    </source>
</evidence>
<keyword evidence="8 13" id="KW-0175">Coiled coil</keyword>
<dbReference type="EMBL" id="CALNXJ010000002">
    <property type="protein sequence ID" value="CAH3034460.1"/>
    <property type="molecule type" value="Genomic_DNA"/>
</dbReference>
<evidence type="ECO:0000256" key="12">
    <source>
        <dbReference type="ARBA" id="ARBA00031989"/>
    </source>
</evidence>
<dbReference type="InterPro" id="IPR031846">
    <property type="entry name" value="Hvcn1"/>
</dbReference>
<dbReference type="PANTHER" id="PTHR46480">
    <property type="entry name" value="F20B24.22"/>
    <property type="match status" value="1"/>
</dbReference>
<keyword evidence="6" id="KW-0851">Voltage-gated channel</keyword>
<evidence type="ECO:0000256" key="9">
    <source>
        <dbReference type="ARBA" id="ARBA00023065"/>
    </source>
</evidence>
<dbReference type="GO" id="GO:0005886">
    <property type="term" value="C:plasma membrane"/>
    <property type="evidence" value="ECO:0007669"/>
    <property type="project" value="UniProtKB-SubCell"/>
</dbReference>
<dbReference type="GO" id="GO:0034702">
    <property type="term" value="C:monoatomic ion channel complex"/>
    <property type="evidence" value="ECO:0007669"/>
    <property type="project" value="UniProtKB-KW"/>
</dbReference>
<evidence type="ECO:0000256" key="13">
    <source>
        <dbReference type="SAM" id="Coils"/>
    </source>
</evidence>
<comment type="subcellular location">
    <subcellularLocation>
        <location evidence="1">Cell membrane</location>
        <topology evidence="1">Multi-pass membrane protein</topology>
    </subcellularLocation>
</comment>
<dbReference type="GO" id="GO:0030171">
    <property type="term" value="F:voltage-gated proton channel activity"/>
    <property type="evidence" value="ECO:0007669"/>
    <property type="project" value="InterPro"/>
</dbReference>
<evidence type="ECO:0000259" key="15">
    <source>
        <dbReference type="Pfam" id="PF00520"/>
    </source>
</evidence>
<accession>A0AAU9VQY4</accession>
<feature type="coiled-coil region" evidence="13">
    <location>
        <begin position="184"/>
        <end position="225"/>
    </location>
</feature>
<dbReference type="InterPro" id="IPR005821">
    <property type="entry name" value="Ion_trans_dom"/>
</dbReference>
<keyword evidence="10 14" id="KW-0472">Membrane</keyword>
<evidence type="ECO:0000256" key="1">
    <source>
        <dbReference type="ARBA" id="ARBA00004651"/>
    </source>
</evidence>
<evidence type="ECO:0000256" key="10">
    <source>
        <dbReference type="ARBA" id="ARBA00023136"/>
    </source>
</evidence>
<evidence type="ECO:0000256" key="2">
    <source>
        <dbReference type="ARBA" id="ARBA00015897"/>
    </source>
</evidence>
<dbReference type="PANTHER" id="PTHR46480:SF1">
    <property type="entry name" value="VOLTAGE-GATED HYDROGEN CHANNEL 1"/>
    <property type="match status" value="1"/>
</dbReference>